<dbReference type="Gene3D" id="3.30.500.40">
    <property type="match status" value="1"/>
</dbReference>
<dbReference type="SUPFAM" id="SSF57903">
    <property type="entry name" value="FYVE/PHD zinc finger"/>
    <property type="match status" value="1"/>
</dbReference>
<evidence type="ECO:0000313" key="7">
    <source>
        <dbReference type="EMBL" id="CAL1536688.1"/>
    </source>
</evidence>
<dbReference type="InterPro" id="IPR017455">
    <property type="entry name" value="Znf_FYVE-rel"/>
</dbReference>
<evidence type="ECO:0000313" key="8">
    <source>
        <dbReference type="Proteomes" id="UP001497497"/>
    </source>
</evidence>
<dbReference type="PANTHER" id="PTHR46319:SF3">
    <property type="entry name" value="ZINC FINGER FYVE DOMAIN-CONTAINING PROTEIN"/>
    <property type="match status" value="1"/>
</dbReference>
<feature type="region of interest" description="Disordered" evidence="5">
    <location>
        <begin position="504"/>
        <end position="527"/>
    </location>
</feature>
<comment type="caution">
    <text evidence="7">The sequence shown here is derived from an EMBL/GenBank/DDBJ whole genome shotgun (WGS) entry which is preliminary data.</text>
</comment>
<feature type="compositionally biased region" description="Low complexity" evidence="5">
    <location>
        <begin position="648"/>
        <end position="659"/>
    </location>
</feature>
<keyword evidence="1" id="KW-0479">Metal-binding</keyword>
<evidence type="ECO:0000256" key="4">
    <source>
        <dbReference type="PROSITE-ProRule" id="PRU00091"/>
    </source>
</evidence>
<dbReference type="EMBL" id="CAXITT010000236">
    <property type="protein sequence ID" value="CAL1536688.1"/>
    <property type="molecule type" value="Genomic_DNA"/>
</dbReference>
<proteinExistence type="predicted"/>
<feature type="compositionally biased region" description="Low complexity" evidence="5">
    <location>
        <begin position="539"/>
        <end position="558"/>
    </location>
</feature>
<dbReference type="InterPro" id="IPR037145">
    <property type="entry name" value="SARA_Smad-bd_sf"/>
</dbReference>
<evidence type="ECO:0000256" key="5">
    <source>
        <dbReference type="SAM" id="MobiDB-lite"/>
    </source>
</evidence>
<dbReference type="InterPro" id="IPR022557">
    <property type="entry name" value="SARA-like_C"/>
</dbReference>
<dbReference type="SMART" id="SM01422">
    <property type="entry name" value="SARA"/>
    <property type="match status" value="1"/>
</dbReference>
<name>A0AAV2HRE1_LYMST</name>
<keyword evidence="2 4" id="KW-0863">Zinc-finger</keyword>
<feature type="region of interest" description="Disordered" evidence="5">
    <location>
        <begin position="821"/>
        <end position="929"/>
    </location>
</feature>
<protein>
    <recommendedName>
        <fullName evidence="6">FYVE-type domain-containing protein</fullName>
    </recommendedName>
</protein>
<feature type="compositionally biased region" description="Basic residues" evidence="5">
    <location>
        <begin position="900"/>
        <end position="911"/>
    </location>
</feature>
<dbReference type="SMART" id="SM00064">
    <property type="entry name" value="FYVE"/>
    <property type="match status" value="1"/>
</dbReference>
<dbReference type="GO" id="GO:0016197">
    <property type="term" value="P:endosomal transport"/>
    <property type="evidence" value="ECO:0007669"/>
    <property type="project" value="TreeGrafter"/>
</dbReference>
<dbReference type="PANTHER" id="PTHR46319">
    <property type="entry name" value="ZINC FINGER FYVE DOMAIN-CONTAINING PROTEIN"/>
    <property type="match status" value="1"/>
</dbReference>
<feature type="region of interest" description="Disordered" evidence="5">
    <location>
        <begin position="539"/>
        <end position="574"/>
    </location>
</feature>
<sequence>MDFVDLDKVLDEFEEEEKQALSIVPGQELKPSGYSEFLEKQAENEWNALNPNKFPSYSGYTLERRSVREPSNVSYDDPYDSFSNSKLGFITDHQINSLSFNGYDRSSDGKKRNNQNEIVTNLTRVSANGENVNTVYTSTNAYDRKGIANSSERKGTIAYQPIEVQTDALSPASEHELMSSPFPKSDILVDGHGNTAVNCQTKTYNEPDQNHSPIYASMDTVNLVPNTSVLAEQQPQTSTSQNQNLSEDSVQILSVNNTSVSNSQVWQASVTTTPDVDKKLDVSEQTVGFYDPVDEDLDDSEVNMYLNELDEGVVGNYNASKTPGEYNTSVATVDQCHVPDIQSDLSSDQGRRSLADELSEAESKLDHYSPSHPMSQTETIVTASGVDSPAVSLHHPDPDLVADLGIHSQEIATNHFDETQRSESKTHDSIRQNVYSSIMRGKMEIENILDTHERAHSVDSGGIGEHLLQGKMEIEGILDKVVEAQGMKYNGTTKLEPSQLMTSLNQPDVTQGSDSTSGLSSTEERSFEVSSAFHDLRSISPAPSLSSNSSETGNSVLSGGLGARPKDPLALKKNRPNSLLGLSKVNLNLPSVVKTVGDSNIDDDMQHPKSAYFPDVTIQSQPPSSDLEDMGQREMTNGSPIIHDFTTSHSGADSDLSSSPQENYQGGTGQKTKRPTSLNIRRPEFSIEHSYDGDEREDEPSPSSAEPQDQSNLANGDEINSINRSPELAEDGTVIMSTTQPLTLMSNLGYQAPFWIPDAEANECMMCKLKFTMWKRRHHCRACGKVLCSSCCSQKAILPYMENKEARVCLDCHNQLSLAPGAGANPRPNPNNPNEYCSKVPPNQQASSHASPPVVMVPTGVLKPSGSQKRTGEPKQVMFSDGIRPGGDLTELDGPEQTRPRRSARAVRRGAHQGSPPARKIKDDSLSRSPCLLPEEGLPPLYIIQGDSGFIERDEALNQIDYTADYKSEGGPLIFYAANKNLAVGVKILNLDCCVNRVCWCFVTRGMNTAGQSELIVLLELTEEEMTSPSLSPPRDMFIHLHNVYEEALKGIVCYPIQDMGHSMFHQNFLGHREHGGFLYLRPTFQCLNKLPLPESPFLFGILLQKWEVPWAKVFPIRLMLRLGAEYRYYPCPLVGVRNRKPVFFEIGHTIINLLADFRNYQYMLTQIRGVTIHMENKKTVISFPRNRYNDVMKVVRNSNEHVMAFGSSFSSEADSHLVCIQNDDGNYQTQAINIQNKPRLVTGASFVVFNGALKASSGLRAKSSIVEDGLMVQVLPEAMVSIKEALKDMTDYTIQCGPTDSSTVEEMVELKWVDNDRNFNIGVKSYIDETSLEGVESVSVKSPSDFFGETLAIRWTRVYFLQHQDSTSSHFDPLDLSRLTEDIAQACCTALVKHLDDLKKEGQVKLGLRVNLTRDSVGYEIGSRGQQLPAPMINNLDTFLVPIVHQASEEGIVMELVFNIVD</sequence>
<feature type="domain" description="FYVE-type" evidence="6">
    <location>
        <begin position="758"/>
        <end position="817"/>
    </location>
</feature>
<dbReference type="SMART" id="SM01421">
    <property type="entry name" value="DUF3480"/>
    <property type="match status" value="1"/>
</dbReference>
<dbReference type="Pfam" id="PF01363">
    <property type="entry name" value="FYVE"/>
    <property type="match status" value="1"/>
</dbReference>
<evidence type="ECO:0000256" key="3">
    <source>
        <dbReference type="ARBA" id="ARBA00022833"/>
    </source>
</evidence>
<dbReference type="CDD" id="cd15729">
    <property type="entry name" value="FYVE_endofin"/>
    <property type="match status" value="1"/>
</dbReference>
<organism evidence="7 8">
    <name type="scientific">Lymnaea stagnalis</name>
    <name type="common">Great pond snail</name>
    <name type="synonym">Helix stagnalis</name>
    <dbReference type="NCBI Taxonomy" id="6523"/>
    <lineage>
        <taxon>Eukaryota</taxon>
        <taxon>Metazoa</taxon>
        <taxon>Spiralia</taxon>
        <taxon>Lophotrochozoa</taxon>
        <taxon>Mollusca</taxon>
        <taxon>Gastropoda</taxon>
        <taxon>Heterobranchia</taxon>
        <taxon>Euthyneura</taxon>
        <taxon>Panpulmonata</taxon>
        <taxon>Hygrophila</taxon>
        <taxon>Lymnaeoidea</taxon>
        <taxon>Lymnaeidae</taxon>
        <taxon>Lymnaea</taxon>
    </lineage>
</organism>
<dbReference type="Pfam" id="PF11409">
    <property type="entry name" value="SARA"/>
    <property type="match status" value="1"/>
</dbReference>
<dbReference type="InterPro" id="IPR024608">
    <property type="entry name" value="SARA-like_SBD"/>
</dbReference>
<gene>
    <name evidence="7" type="ORF">GSLYS_00010601001</name>
</gene>
<dbReference type="FunFam" id="3.30.40.10:FF:000084">
    <property type="entry name" value="Zinc finger, FYVE domain-containing 9b"/>
    <property type="match status" value="1"/>
</dbReference>
<feature type="compositionally biased region" description="Polar residues" evidence="5">
    <location>
        <begin position="701"/>
        <end position="724"/>
    </location>
</feature>
<feature type="region of interest" description="Disordered" evidence="5">
    <location>
        <begin position="340"/>
        <end position="375"/>
    </location>
</feature>
<feature type="compositionally biased region" description="Basic and acidic residues" evidence="5">
    <location>
        <begin position="349"/>
        <end position="369"/>
    </location>
</feature>
<dbReference type="InterPro" id="IPR000306">
    <property type="entry name" value="Znf_FYVE"/>
</dbReference>
<dbReference type="Gene3D" id="3.30.1360.220">
    <property type="entry name" value="Domain of unknown function (DUF3480), N-terminal subdomain"/>
    <property type="match status" value="2"/>
</dbReference>
<dbReference type="Proteomes" id="UP001497497">
    <property type="component" value="Unassembled WGS sequence"/>
</dbReference>
<dbReference type="GO" id="GO:0008270">
    <property type="term" value="F:zinc ion binding"/>
    <property type="evidence" value="ECO:0007669"/>
    <property type="project" value="UniProtKB-KW"/>
</dbReference>
<evidence type="ECO:0000256" key="2">
    <source>
        <dbReference type="ARBA" id="ARBA00022771"/>
    </source>
</evidence>
<keyword evidence="8" id="KW-1185">Reference proteome</keyword>
<evidence type="ECO:0000256" key="1">
    <source>
        <dbReference type="ARBA" id="ARBA00022723"/>
    </source>
</evidence>
<feature type="compositionally biased region" description="Polar residues" evidence="5">
    <location>
        <begin position="504"/>
        <end position="521"/>
    </location>
</feature>
<feature type="compositionally biased region" description="Polar residues" evidence="5">
    <location>
        <begin position="841"/>
        <end position="850"/>
    </location>
</feature>
<keyword evidence="3" id="KW-0862">Zinc</keyword>
<accession>A0AAV2HRE1</accession>
<dbReference type="InterPro" id="IPR011011">
    <property type="entry name" value="Znf_FYVE_PHD"/>
</dbReference>
<dbReference type="Gene3D" id="4.10.720.10">
    <property type="entry name" value="Smad anchor for receptor activation, Smad-binding domain"/>
    <property type="match status" value="1"/>
</dbReference>
<dbReference type="Gene3D" id="3.30.40.10">
    <property type="entry name" value="Zinc/RING finger domain, C3HC4 (zinc finger)"/>
    <property type="match status" value="1"/>
</dbReference>
<dbReference type="GO" id="GO:0031901">
    <property type="term" value="C:early endosome membrane"/>
    <property type="evidence" value="ECO:0007669"/>
    <property type="project" value="TreeGrafter"/>
</dbReference>
<evidence type="ECO:0000259" key="6">
    <source>
        <dbReference type="PROSITE" id="PS50178"/>
    </source>
</evidence>
<dbReference type="PROSITE" id="PS50178">
    <property type="entry name" value="ZF_FYVE"/>
    <property type="match status" value="1"/>
</dbReference>
<dbReference type="InterPro" id="IPR013083">
    <property type="entry name" value="Znf_RING/FYVE/PHD"/>
</dbReference>
<feature type="region of interest" description="Disordered" evidence="5">
    <location>
        <begin position="598"/>
        <end position="732"/>
    </location>
</feature>
<feature type="compositionally biased region" description="Basic and acidic residues" evidence="5">
    <location>
        <begin position="681"/>
        <end position="693"/>
    </location>
</feature>
<dbReference type="Pfam" id="PF11979">
    <property type="entry name" value="SARA_C"/>
    <property type="match status" value="1"/>
</dbReference>
<reference evidence="7 8" key="1">
    <citation type="submission" date="2024-04" db="EMBL/GenBank/DDBJ databases">
        <authorList>
            <consortium name="Genoscope - CEA"/>
            <person name="William W."/>
        </authorList>
    </citation>
    <scope>NUCLEOTIDE SEQUENCE [LARGE SCALE GENOMIC DNA]</scope>
</reference>